<name>A0AB73JGZ0_STAAU</name>
<feature type="chain" id="PRO_5044491763" description="Lipoprotein" evidence="1">
    <location>
        <begin position="19"/>
        <end position="147"/>
    </location>
</feature>
<feature type="signal peptide" evidence="1">
    <location>
        <begin position="1"/>
        <end position="18"/>
    </location>
</feature>
<dbReference type="RefSeq" id="WP_155560054.1">
    <property type="nucleotide sequence ID" value="NZ_JABMKL010000023.1"/>
</dbReference>
<dbReference type="AlphaFoldDB" id="A0AB73JGZ0"/>
<organism evidence="2 3">
    <name type="scientific">Staphylococcus aureus</name>
    <dbReference type="NCBI Taxonomy" id="1280"/>
    <lineage>
        <taxon>Bacteria</taxon>
        <taxon>Bacillati</taxon>
        <taxon>Bacillota</taxon>
        <taxon>Bacilli</taxon>
        <taxon>Bacillales</taxon>
        <taxon>Staphylococcaceae</taxon>
        <taxon>Staphylococcus</taxon>
    </lineage>
</organism>
<dbReference type="PROSITE" id="PS51257">
    <property type="entry name" value="PROKAR_LIPOPROTEIN"/>
    <property type="match status" value="1"/>
</dbReference>
<dbReference type="Proteomes" id="UP000463077">
    <property type="component" value="Unassembled WGS sequence"/>
</dbReference>
<gene>
    <name evidence="2" type="ORF">GAY54_08275</name>
</gene>
<reference evidence="2 3" key="1">
    <citation type="journal article" date="2019" name="Int. J. Infect. Dis.">
        <title>Characterization of a community-acquired methicillin-resistant sequence type 338 Staphylococcus aureus strain containing a staphylococcal cassette chromosome mec type VT.</title>
        <authorList>
            <person name="Chen Y."/>
            <person name="Hong J."/>
            <person name="Chen Y."/>
            <person name="Wang H."/>
            <person name="Yu Y."/>
            <person name="Qu T."/>
        </authorList>
    </citation>
    <scope>NUCLEOTIDE SEQUENCE [LARGE SCALE GENOMIC DNA]</scope>
    <source>
        <strain evidence="2 3">LJ05</strain>
    </source>
</reference>
<evidence type="ECO:0000256" key="1">
    <source>
        <dbReference type="SAM" id="SignalP"/>
    </source>
</evidence>
<evidence type="ECO:0000313" key="3">
    <source>
        <dbReference type="Proteomes" id="UP000463077"/>
    </source>
</evidence>
<accession>A0AB73JGZ0</accession>
<evidence type="ECO:0008006" key="4">
    <source>
        <dbReference type="Google" id="ProtNLM"/>
    </source>
</evidence>
<comment type="caution">
    <text evidence="2">The sequence shown here is derived from an EMBL/GenBank/DDBJ whole genome shotgun (WGS) entry which is preliminary data.</text>
</comment>
<protein>
    <recommendedName>
        <fullName evidence="4">Lipoprotein</fullName>
    </recommendedName>
</protein>
<sequence length="147" mass="16911">MKKLLLISVLFLTAIVLTSCGNKGLEKITLNDSKDKITNTKGEYIAYIQKDGDNYEEYKKILNEVSQDKKIYVVELSEKITTNEDYQKKYTAKYSNMKNGIIKTNKGKEISDNNKFDFSTETNIDSQVTDEKETNRGIEKARNFVNK</sequence>
<proteinExistence type="predicted"/>
<dbReference type="EMBL" id="WFHO01000014">
    <property type="protein sequence ID" value="MUG52549.1"/>
    <property type="molecule type" value="Genomic_DNA"/>
</dbReference>
<keyword evidence="1" id="KW-0732">Signal</keyword>
<evidence type="ECO:0000313" key="2">
    <source>
        <dbReference type="EMBL" id="MUG52549.1"/>
    </source>
</evidence>